<proteinExistence type="predicted"/>
<evidence type="ECO:0000256" key="1">
    <source>
        <dbReference type="SAM" id="MobiDB-lite"/>
    </source>
</evidence>
<dbReference type="OrthoDB" id="10259600at2759"/>
<feature type="region of interest" description="Disordered" evidence="1">
    <location>
        <begin position="1"/>
        <end position="47"/>
    </location>
</feature>
<feature type="compositionally biased region" description="Polar residues" evidence="1">
    <location>
        <begin position="27"/>
        <end position="37"/>
    </location>
</feature>
<dbReference type="EMBL" id="MCFK01008289">
    <property type="protein sequence ID" value="RKF56260.1"/>
    <property type="molecule type" value="Genomic_DNA"/>
</dbReference>
<organism evidence="2 3">
    <name type="scientific">Erysiphe neolycopersici</name>
    <dbReference type="NCBI Taxonomy" id="212602"/>
    <lineage>
        <taxon>Eukaryota</taxon>
        <taxon>Fungi</taxon>
        <taxon>Dikarya</taxon>
        <taxon>Ascomycota</taxon>
        <taxon>Pezizomycotina</taxon>
        <taxon>Leotiomycetes</taxon>
        <taxon>Erysiphales</taxon>
        <taxon>Erysiphaceae</taxon>
        <taxon>Erysiphe</taxon>
    </lineage>
</organism>
<sequence length="83" mass="9039">MKDGKGGTKAYKKTDEKAGELLRYSRSGPTRSRSFSRTARIPPTEADILPSCDTGVKSLFSTANEDDLPEHTIGTFYVLLGSI</sequence>
<evidence type="ECO:0000313" key="2">
    <source>
        <dbReference type="EMBL" id="RKF56260.1"/>
    </source>
</evidence>
<reference evidence="2 3" key="1">
    <citation type="journal article" date="2018" name="BMC Genomics">
        <title>Comparative genome analyses reveal sequence features reflecting distinct modes of host-adaptation between dicot and monocot powdery mildew.</title>
        <authorList>
            <person name="Wu Y."/>
            <person name="Ma X."/>
            <person name="Pan Z."/>
            <person name="Kale S.D."/>
            <person name="Song Y."/>
            <person name="King H."/>
            <person name="Zhang Q."/>
            <person name="Presley C."/>
            <person name="Deng X."/>
            <person name="Wei C.I."/>
            <person name="Xiao S."/>
        </authorList>
    </citation>
    <scope>NUCLEOTIDE SEQUENCE [LARGE SCALE GENOMIC DNA]</scope>
    <source>
        <strain evidence="2">UMSG2</strain>
    </source>
</reference>
<dbReference type="AlphaFoldDB" id="A0A420HFN0"/>
<protein>
    <submittedName>
        <fullName evidence="2">Putative pre-mrna-splicing factor slt11</fullName>
    </submittedName>
</protein>
<keyword evidence="3" id="KW-1185">Reference proteome</keyword>
<name>A0A420HFN0_9PEZI</name>
<comment type="caution">
    <text evidence="2">The sequence shown here is derived from an EMBL/GenBank/DDBJ whole genome shotgun (WGS) entry which is preliminary data.</text>
</comment>
<feature type="compositionally biased region" description="Basic and acidic residues" evidence="1">
    <location>
        <begin position="1"/>
        <end position="20"/>
    </location>
</feature>
<gene>
    <name evidence="2" type="ORF">OnM2_082030</name>
</gene>
<evidence type="ECO:0000313" key="3">
    <source>
        <dbReference type="Proteomes" id="UP000286134"/>
    </source>
</evidence>
<dbReference type="Proteomes" id="UP000286134">
    <property type="component" value="Unassembled WGS sequence"/>
</dbReference>
<dbReference type="STRING" id="212602.A0A420HFN0"/>
<accession>A0A420HFN0</accession>